<protein>
    <submittedName>
        <fullName evidence="1">Uncharacterized protein</fullName>
    </submittedName>
</protein>
<evidence type="ECO:0000313" key="2">
    <source>
        <dbReference type="Proteomes" id="UP000182840"/>
    </source>
</evidence>
<accession>A0A1L3SXF1</accession>
<organism evidence="1 2">
    <name type="scientific">Aquibium oceanicum</name>
    <dbReference type="NCBI Taxonomy" id="1670800"/>
    <lineage>
        <taxon>Bacteria</taxon>
        <taxon>Pseudomonadati</taxon>
        <taxon>Pseudomonadota</taxon>
        <taxon>Alphaproteobacteria</taxon>
        <taxon>Hyphomicrobiales</taxon>
        <taxon>Phyllobacteriaceae</taxon>
        <taxon>Aquibium</taxon>
    </lineage>
</organism>
<dbReference type="EMBL" id="CP018171">
    <property type="protein sequence ID" value="APH74106.1"/>
    <property type="molecule type" value="Genomic_DNA"/>
</dbReference>
<dbReference type="RefSeq" id="WP_072607570.1">
    <property type="nucleotide sequence ID" value="NZ_CP018171.1"/>
</dbReference>
<name>A0A1L3SXF1_9HYPH</name>
<dbReference type="AlphaFoldDB" id="A0A1L3SXF1"/>
<sequence>MNHNIRPLVEELLQLKAKLIPLEATFERKKEEIRSAGADTYEVPGKGKVTVAAATQRAPKGTAIVLDPEKLAIADPKLTASLFELGILRTDTIYSRACKARVEVTPEMA</sequence>
<dbReference type="STRING" id="1670800.BSQ44_24110"/>
<proteinExistence type="predicted"/>
<evidence type="ECO:0000313" key="1">
    <source>
        <dbReference type="EMBL" id="APH74106.1"/>
    </source>
</evidence>
<dbReference type="KEGG" id="meso:BSQ44_24110"/>
<reference evidence="2" key="1">
    <citation type="submission" date="2016-11" db="EMBL/GenBank/DDBJ databases">
        <title>Mesorhizobium oceanicum sp. nov., isolated from deep seawater in South China Sea.</title>
        <authorList>
            <person name="Fu G.-Y."/>
        </authorList>
    </citation>
    <scope>NUCLEOTIDE SEQUENCE [LARGE SCALE GENOMIC DNA]</scope>
    <source>
        <strain evidence="2">B7</strain>
    </source>
</reference>
<gene>
    <name evidence="1" type="ORF">BSQ44_24110</name>
</gene>
<keyword evidence="2" id="KW-1185">Reference proteome</keyword>
<dbReference type="Proteomes" id="UP000182840">
    <property type="component" value="Chromosome"/>
</dbReference>